<protein>
    <submittedName>
        <fullName evidence="2">Uncharacterized protein</fullName>
    </submittedName>
</protein>
<evidence type="ECO:0000313" key="2">
    <source>
        <dbReference type="EMBL" id="MBD3148419.1"/>
    </source>
</evidence>
<comment type="caution">
    <text evidence="2">The sequence shown here is derived from an EMBL/GenBank/DDBJ whole genome shotgun (WGS) entry which is preliminary data.</text>
</comment>
<name>A0ABR8LII0_9ACTN</name>
<proteinExistence type="predicted"/>
<sequence length="92" mass="9997">MSARVRAVTPPRFSRRPSLPEAPTMSWIDMPGDDSVGTAKQLAVGSRVVRLAAMGRWLLVRAGSAAIASARDAKARHRRTGRPQRFGSGRSR</sequence>
<organism evidence="2 3">
    <name type="scientific">Microbispora bryophytorum subsp. camponoti</name>
    <dbReference type="NCBI Taxonomy" id="1677852"/>
    <lineage>
        <taxon>Bacteria</taxon>
        <taxon>Bacillati</taxon>
        <taxon>Actinomycetota</taxon>
        <taxon>Actinomycetes</taxon>
        <taxon>Streptosporangiales</taxon>
        <taxon>Streptosporangiaceae</taxon>
        <taxon>Microbispora</taxon>
    </lineage>
</organism>
<gene>
    <name evidence="2" type="ORF">IEQ31_35340</name>
</gene>
<reference evidence="2 3" key="1">
    <citation type="submission" date="2020-09" db="EMBL/GenBank/DDBJ databases">
        <title>Actinomycete isolated from the Camponotus japonicus Mayr.</title>
        <authorList>
            <person name="Gong X."/>
        </authorList>
    </citation>
    <scope>NUCLEOTIDE SEQUENCE [LARGE SCALE GENOMIC DNA]</scope>
    <source>
        <strain evidence="2 3">2C-HV3</strain>
    </source>
</reference>
<dbReference type="RefSeq" id="WP_191055508.1">
    <property type="nucleotide sequence ID" value="NZ_JACXRZ010000050.1"/>
</dbReference>
<evidence type="ECO:0000313" key="3">
    <source>
        <dbReference type="Proteomes" id="UP000653231"/>
    </source>
</evidence>
<feature type="region of interest" description="Disordered" evidence="1">
    <location>
        <begin position="1"/>
        <end position="26"/>
    </location>
</feature>
<keyword evidence="3" id="KW-1185">Reference proteome</keyword>
<feature type="region of interest" description="Disordered" evidence="1">
    <location>
        <begin position="71"/>
        <end position="92"/>
    </location>
</feature>
<dbReference type="EMBL" id="JACXRZ010000050">
    <property type="protein sequence ID" value="MBD3148419.1"/>
    <property type="molecule type" value="Genomic_DNA"/>
</dbReference>
<evidence type="ECO:0000256" key="1">
    <source>
        <dbReference type="SAM" id="MobiDB-lite"/>
    </source>
</evidence>
<accession>A0ABR8LII0</accession>
<dbReference type="Proteomes" id="UP000653231">
    <property type="component" value="Unassembled WGS sequence"/>
</dbReference>